<reference evidence="1" key="1">
    <citation type="submission" date="2022-07" db="EMBL/GenBank/DDBJ databases">
        <title>Phylogenomic reconstructions and comparative analyses of Kickxellomycotina fungi.</title>
        <authorList>
            <person name="Reynolds N.K."/>
            <person name="Stajich J.E."/>
            <person name="Barry K."/>
            <person name="Grigoriev I.V."/>
            <person name="Crous P."/>
            <person name="Smith M.E."/>
        </authorList>
    </citation>
    <scope>NUCLEOTIDE SEQUENCE</scope>
    <source>
        <strain evidence="1">CBS 102833</strain>
    </source>
</reference>
<accession>A0ACC1LE62</accession>
<name>A0ACC1LE62_9FUNG</name>
<dbReference type="Proteomes" id="UP001140096">
    <property type="component" value="Unassembled WGS sequence"/>
</dbReference>
<dbReference type="EMBL" id="JANBUP010001347">
    <property type="protein sequence ID" value="KAJ2806342.1"/>
    <property type="molecule type" value="Genomic_DNA"/>
</dbReference>
<evidence type="ECO:0000313" key="1">
    <source>
        <dbReference type="EMBL" id="KAJ2806342.1"/>
    </source>
</evidence>
<evidence type="ECO:0000313" key="2">
    <source>
        <dbReference type="Proteomes" id="UP001140096"/>
    </source>
</evidence>
<proteinExistence type="predicted"/>
<comment type="caution">
    <text evidence="1">The sequence shown here is derived from an EMBL/GenBank/DDBJ whole genome shotgun (WGS) entry which is preliminary data.</text>
</comment>
<keyword evidence="2" id="KW-1185">Reference proteome</keyword>
<protein>
    <submittedName>
        <fullName evidence="1">Uncharacterized protein</fullName>
    </submittedName>
</protein>
<gene>
    <name evidence="1" type="ORF">H4S07_003825</name>
</gene>
<sequence length="308" mass="30680">MVSLTAYAASLAALLSAVNAGFYTTYPIGADAVKPGQTISIQWRPDTSAPDLSNVAKYTLKFMTGGNIVQTTVTTIGEFDITTTTIPFTIPQTAPGMYFLMYTASNGAGSSWSTRFSVGGGTTWYPAGVATGVDPGTSDTAIDTPIVISASSSAVSSSSTASSSNPITSTSLTLTDSSSSTRTSTTSPAGPNTSAEAGSQSSTSDGNPAPPSSNPNPNPQPSTTPIQDTTAPISPPSNPGNTAQTSGTDVTNTGSSSTGSSSTGSSSKSHRSSSESSESSSDSTSLSNGAAARYLSAAALVVAAVIAW</sequence>
<organism evidence="1 2">
    <name type="scientific">Coemansia furcata</name>
    <dbReference type="NCBI Taxonomy" id="417177"/>
    <lineage>
        <taxon>Eukaryota</taxon>
        <taxon>Fungi</taxon>
        <taxon>Fungi incertae sedis</taxon>
        <taxon>Zoopagomycota</taxon>
        <taxon>Kickxellomycotina</taxon>
        <taxon>Kickxellomycetes</taxon>
        <taxon>Kickxellales</taxon>
        <taxon>Kickxellaceae</taxon>
        <taxon>Coemansia</taxon>
    </lineage>
</organism>